<dbReference type="Proteomes" id="UP001302676">
    <property type="component" value="Unassembled WGS sequence"/>
</dbReference>
<organism evidence="2 3">
    <name type="scientific">Dichotomopilus funicola</name>
    <dbReference type="NCBI Taxonomy" id="1934379"/>
    <lineage>
        <taxon>Eukaryota</taxon>
        <taxon>Fungi</taxon>
        <taxon>Dikarya</taxon>
        <taxon>Ascomycota</taxon>
        <taxon>Pezizomycotina</taxon>
        <taxon>Sordariomycetes</taxon>
        <taxon>Sordariomycetidae</taxon>
        <taxon>Sordariales</taxon>
        <taxon>Chaetomiaceae</taxon>
        <taxon>Dichotomopilus</taxon>
    </lineage>
</organism>
<keyword evidence="3" id="KW-1185">Reference proteome</keyword>
<dbReference type="AlphaFoldDB" id="A0AAN6ZMB5"/>
<dbReference type="PANTHER" id="PTHR31642:SF270">
    <property type="entry name" value="O-ACYLTRANSFERASE AUSQ"/>
    <property type="match status" value="1"/>
</dbReference>
<dbReference type="PANTHER" id="PTHR31642">
    <property type="entry name" value="TRICHOTHECENE 3-O-ACETYLTRANSFERASE"/>
    <property type="match status" value="1"/>
</dbReference>
<protein>
    <submittedName>
        <fullName evidence="2">Uncharacterized protein</fullName>
    </submittedName>
</protein>
<dbReference type="EMBL" id="MU853597">
    <property type="protein sequence ID" value="KAK4142491.1"/>
    <property type="molecule type" value="Genomic_DNA"/>
</dbReference>
<gene>
    <name evidence="2" type="ORF">C8A04DRAFT_29941</name>
</gene>
<dbReference type="GO" id="GO:0016747">
    <property type="term" value="F:acyltransferase activity, transferring groups other than amino-acyl groups"/>
    <property type="evidence" value="ECO:0007669"/>
    <property type="project" value="TreeGrafter"/>
</dbReference>
<evidence type="ECO:0000256" key="1">
    <source>
        <dbReference type="ARBA" id="ARBA00022679"/>
    </source>
</evidence>
<evidence type="ECO:0000313" key="2">
    <source>
        <dbReference type="EMBL" id="KAK4142491.1"/>
    </source>
</evidence>
<dbReference type="InterPro" id="IPR023213">
    <property type="entry name" value="CAT-like_dom_sf"/>
</dbReference>
<sequence>MATKSYSAVLSPVDQYMPRMSTPMVLVFETPDPERAINNLTIGLRRMNRHLSYLRGRVFEIAHGRLELRWTVYDEPVLPKLMPAELVTRFSAVTFQQLKDQRAPPHYFPASISPAPVFGDLKTAGMPAFAVNYAPLAAGGLVVCCSFHKNVVDCTGAVQILRLWAAFTSSPLLDKTRAAPDPDEPFRRGLILRLAMHRPVPNDEKAISTEEILARHPEIALAPSLAPEEHPFAKEVPVAGISTIFTLDVEKLEKTRVALRPTNGVAAQASVDTVVFAILWSCITRVRATRGRAEGGKTAAADSTTAAEPKLSISVDMRAHLDSTCFPPWGPRPFLGNVTKYNLTQVPLAKLESAAAGHANGELSALDETVAAITSSLAAENRESIVDIARLVEQAPNASVLRPGKSFGGLDLSVSSWANMGDPIYTWDWVGVGKVEFVRLVDNEWDGVLTVMPRKWEKAETGAEPGVIEVCVSLRKDDMETLRKDEALSSYFVEGLGTA</sequence>
<reference evidence="2" key="1">
    <citation type="journal article" date="2023" name="Mol. Phylogenet. Evol.">
        <title>Genome-scale phylogeny and comparative genomics of the fungal order Sordariales.</title>
        <authorList>
            <person name="Hensen N."/>
            <person name="Bonometti L."/>
            <person name="Westerberg I."/>
            <person name="Brannstrom I.O."/>
            <person name="Guillou S."/>
            <person name="Cros-Aarteil S."/>
            <person name="Calhoun S."/>
            <person name="Haridas S."/>
            <person name="Kuo A."/>
            <person name="Mondo S."/>
            <person name="Pangilinan J."/>
            <person name="Riley R."/>
            <person name="LaButti K."/>
            <person name="Andreopoulos B."/>
            <person name="Lipzen A."/>
            <person name="Chen C."/>
            <person name="Yan M."/>
            <person name="Daum C."/>
            <person name="Ng V."/>
            <person name="Clum A."/>
            <person name="Steindorff A."/>
            <person name="Ohm R.A."/>
            <person name="Martin F."/>
            <person name="Silar P."/>
            <person name="Natvig D.O."/>
            <person name="Lalanne C."/>
            <person name="Gautier V."/>
            <person name="Ament-Velasquez S.L."/>
            <person name="Kruys A."/>
            <person name="Hutchinson M.I."/>
            <person name="Powell A.J."/>
            <person name="Barry K."/>
            <person name="Miller A.N."/>
            <person name="Grigoriev I.V."/>
            <person name="Debuchy R."/>
            <person name="Gladieux P."/>
            <person name="Hiltunen Thoren M."/>
            <person name="Johannesson H."/>
        </authorList>
    </citation>
    <scope>NUCLEOTIDE SEQUENCE</scope>
    <source>
        <strain evidence="2">CBS 141.50</strain>
    </source>
</reference>
<dbReference type="GeneID" id="87817806"/>
<dbReference type="RefSeq" id="XP_062635862.1">
    <property type="nucleotide sequence ID" value="XM_062781193.1"/>
</dbReference>
<reference evidence="2" key="2">
    <citation type="submission" date="2023-05" db="EMBL/GenBank/DDBJ databases">
        <authorList>
            <consortium name="Lawrence Berkeley National Laboratory"/>
            <person name="Steindorff A."/>
            <person name="Hensen N."/>
            <person name="Bonometti L."/>
            <person name="Westerberg I."/>
            <person name="Brannstrom I.O."/>
            <person name="Guillou S."/>
            <person name="Cros-Aarteil S."/>
            <person name="Calhoun S."/>
            <person name="Haridas S."/>
            <person name="Kuo A."/>
            <person name="Mondo S."/>
            <person name="Pangilinan J."/>
            <person name="Riley R."/>
            <person name="Labutti K."/>
            <person name="Andreopoulos B."/>
            <person name="Lipzen A."/>
            <person name="Chen C."/>
            <person name="Yanf M."/>
            <person name="Daum C."/>
            <person name="Ng V."/>
            <person name="Clum A."/>
            <person name="Ohm R."/>
            <person name="Martin F."/>
            <person name="Silar P."/>
            <person name="Natvig D."/>
            <person name="Lalanne C."/>
            <person name="Gautier V."/>
            <person name="Ament-Velasquez S.L."/>
            <person name="Kruys A."/>
            <person name="Hutchinson M.I."/>
            <person name="Powell A.J."/>
            <person name="Barry K."/>
            <person name="Miller A.N."/>
            <person name="Grigoriev I.V."/>
            <person name="Debuchy R."/>
            <person name="Gladieux P."/>
            <person name="Thoren M.H."/>
            <person name="Johannesson H."/>
        </authorList>
    </citation>
    <scope>NUCLEOTIDE SEQUENCE</scope>
    <source>
        <strain evidence="2">CBS 141.50</strain>
    </source>
</reference>
<keyword evidence="1" id="KW-0808">Transferase</keyword>
<accession>A0AAN6ZMB5</accession>
<proteinExistence type="predicted"/>
<comment type="caution">
    <text evidence="2">The sequence shown here is derived from an EMBL/GenBank/DDBJ whole genome shotgun (WGS) entry which is preliminary data.</text>
</comment>
<name>A0AAN6ZMB5_9PEZI</name>
<dbReference type="Pfam" id="PF02458">
    <property type="entry name" value="Transferase"/>
    <property type="match status" value="1"/>
</dbReference>
<evidence type="ECO:0000313" key="3">
    <source>
        <dbReference type="Proteomes" id="UP001302676"/>
    </source>
</evidence>
<dbReference type="Gene3D" id="3.30.559.10">
    <property type="entry name" value="Chloramphenicol acetyltransferase-like domain"/>
    <property type="match status" value="2"/>
</dbReference>
<dbReference type="InterPro" id="IPR050317">
    <property type="entry name" value="Plant_Fungal_Acyltransferase"/>
</dbReference>